<dbReference type="InterPro" id="IPR023198">
    <property type="entry name" value="PGP-like_dom2"/>
</dbReference>
<sequence length="256" mass="27587">MADRLLPWLAGHDAVVFDLDGVLVDSNELKVVCMRTALADFDPELVEDFLHEFRRTFGRSRREHFAAFHREHLGGSGECSGFEDFFDRYAGAYAELLAERYRQVPLCAHADELVRALTSLGAELHVATGTLTAEAEGVLAARGLLDAFRSVRGGERPKAERLGEILARTGAAPQRTVLVGDSRQDLTAASAAGTGFLFVRRYAFFGASRTLGGSDAAGAHQVYDLDPAGAVLPASAPARDGETTPITVIDGKARQR</sequence>
<protein>
    <submittedName>
        <fullName evidence="1">HAD family hydrolase</fullName>
        <ecNumber evidence="1">3.-.-.-</ecNumber>
    </submittedName>
</protein>
<dbReference type="SUPFAM" id="SSF56784">
    <property type="entry name" value="HAD-like"/>
    <property type="match status" value="1"/>
</dbReference>
<dbReference type="Pfam" id="PF00702">
    <property type="entry name" value="Hydrolase"/>
    <property type="match status" value="1"/>
</dbReference>
<keyword evidence="1" id="KW-0378">Hydrolase</keyword>
<dbReference type="PANTHER" id="PTHR43434:SF1">
    <property type="entry name" value="PHOSPHOGLYCOLATE PHOSPHATASE"/>
    <property type="match status" value="1"/>
</dbReference>
<comment type="caution">
    <text evidence="1">The sequence shown here is derived from an EMBL/GenBank/DDBJ whole genome shotgun (WGS) entry which is preliminary data.</text>
</comment>
<evidence type="ECO:0000313" key="2">
    <source>
        <dbReference type="Proteomes" id="UP001597365"/>
    </source>
</evidence>
<gene>
    <name evidence="1" type="ORF">ACFSJS_11175</name>
</gene>
<dbReference type="SFLD" id="SFLDG01129">
    <property type="entry name" value="C1.5:_HAD__Beta-PGM__Phosphata"/>
    <property type="match status" value="1"/>
</dbReference>
<reference evidence="2" key="1">
    <citation type="journal article" date="2019" name="Int. J. Syst. Evol. Microbiol.">
        <title>The Global Catalogue of Microorganisms (GCM) 10K type strain sequencing project: providing services to taxonomists for standard genome sequencing and annotation.</title>
        <authorList>
            <consortium name="The Broad Institute Genomics Platform"/>
            <consortium name="The Broad Institute Genome Sequencing Center for Infectious Disease"/>
            <person name="Wu L."/>
            <person name="Ma J."/>
        </authorList>
    </citation>
    <scope>NUCLEOTIDE SEQUENCE [LARGE SCALE GENOMIC DNA]</scope>
    <source>
        <strain evidence="2">CGMCC 4.7455</strain>
    </source>
</reference>
<name>A0ABW4PJ93_9ACTN</name>
<dbReference type="EC" id="3.-.-.-" evidence="1"/>
<dbReference type="InterPro" id="IPR023214">
    <property type="entry name" value="HAD_sf"/>
</dbReference>
<dbReference type="Gene3D" id="3.40.50.1000">
    <property type="entry name" value="HAD superfamily/HAD-like"/>
    <property type="match status" value="1"/>
</dbReference>
<evidence type="ECO:0000313" key="1">
    <source>
        <dbReference type="EMBL" id="MFD1830227.1"/>
    </source>
</evidence>
<dbReference type="RefSeq" id="WP_380899192.1">
    <property type="nucleotide sequence ID" value="NZ_JBHUFU010000005.1"/>
</dbReference>
<dbReference type="Gene3D" id="1.10.150.240">
    <property type="entry name" value="Putative phosphatase, domain 2"/>
    <property type="match status" value="1"/>
</dbReference>
<dbReference type="SFLD" id="SFLDS00003">
    <property type="entry name" value="Haloacid_Dehalogenase"/>
    <property type="match status" value="1"/>
</dbReference>
<accession>A0ABW4PJ93</accession>
<proteinExistence type="predicted"/>
<dbReference type="InterPro" id="IPR050155">
    <property type="entry name" value="HAD-like_hydrolase_sf"/>
</dbReference>
<dbReference type="PANTHER" id="PTHR43434">
    <property type="entry name" value="PHOSPHOGLYCOLATE PHOSPHATASE"/>
    <property type="match status" value="1"/>
</dbReference>
<dbReference type="EMBL" id="JBHUFU010000005">
    <property type="protein sequence ID" value="MFD1830227.1"/>
    <property type="molecule type" value="Genomic_DNA"/>
</dbReference>
<dbReference type="GO" id="GO:0016787">
    <property type="term" value="F:hydrolase activity"/>
    <property type="evidence" value="ECO:0007669"/>
    <property type="project" value="UniProtKB-KW"/>
</dbReference>
<keyword evidence="2" id="KW-1185">Reference proteome</keyword>
<dbReference type="Proteomes" id="UP001597365">
    <property type="component" value="Unassembled WGS sequence"/>
</dbReference>
<organism evidence="1 2">
    <name type="scientific">Streptomyces desertarenae</name>
    <dbReference type="NCBI Taxonomy" id="2666184"/>
    <lineage>
        <taxon>Bacteria</taxon>
        <taxon>Bacillati</taxon>
        <taxon>Actinomycetota</taxon>
        <taxon>Actinomycetes</taxon>
        <taxon>Kitasatosporales</taxon>
        <taxon>Streptomycetaceae</taxon>
        <taxon>Streptomyces</taxon>
    </lineage>
</organism>
<dbReference type="InterPro" id="IPR036412">
    <property type="entry name" value="HAD-like_sf"/>
</dbReference>